<dbReference type="REBASE" id="20464">
    <property type="entry name" value="PmaEXORF1311P"/>
</dbReference>
<sequence>MQIIKVNQRERETQNRVVKFFQEALGYDYLGNWEKRENSSNIEEEYLTNFLKKQGYKDKIINKAISELKKIATNQQKSLYDKNKEIYNLLRYGISIKPNPSEQSVHVDFIDWENPENNHFAIAEEVTIKGKHTKRPDIVIYINGIAVGVLELKRSRISISEGIRQNLDNQKKEFIQDFFSTIQLVMAGNDTQGLRYGTIETPERYYLEWKEENPEFDHNKKQNIPRTLPRDKCEKSNNILDCDIYRLLNKKRLLEIIHDFVVFDAGIKKLPRHNQYFGVKAAQRSLKQREGGIIWHTQGSGKSLTMVWLAKWILENNPNGRVLIITDRVELDEQIEKVFKGVGEDIYRTKSAKDLLDQLNKTEERLICSLIHKFGRAEVTDKDYDEYIEALRKDLPKDFKAKGDIIVFVDECHRTQSGKLHKAMKEFLPNAIFIGFTGTPLLKKDKPTTLETFGKYIHTYKFDEAVNDEVVLDLRYEARDVDIKVVSKEKIDKWFETKTKGLSDIAKAQLKQRWGTLKKLYSSKDRMEKIVADIIFDFEIRPRLASGRGNAMLVAGSVYEACKYYEIFKSKGFNKLAIVTSYRPSITSIKGEETGEEGEAEQLKKYEVYKKMIAEYYNISEDEAVKDYWIDKFEKDVKKKFIDEPGQMKLLIVVDKLLTGFDAPSATYLFIDKPMKDHGLFQAICRVNRLDDKDKGDEFDKDYGYIVDYRDLFNSMEKAIKDYTSGAFAEFEKEDVKGLIKDRLTEAKKKLDELLEQLDLITESVKHPKGINEYRDYFIGDNSEKKQQLRLEFYKKVSSLIRTYTNVANELDEIGYSKKEQEEIKKKVEHYTAVRDELKLISSDYLDLKVFDPAMRYLIDTYISAEESKTLALFEDTSLLEIVALEGIKSAIEKLPRTIGKSKEAIAEVIENNIRKLITDEREVNPIYYEKMSQILEELVAKRKKEVIDYESYLKEIEKLTKMLLKLEDEENPYPESIKDSKAKRAIYDALDGFENREVLTNKLDEVIINAKQDSWRGNVIKERRIKNAIYKVLHNRELTEKIFELVLKQEEY</sequence>
<dbReference type="Proteomes" id="UP000001366">
    <property type="component" value="Chromosome"/>
</dbReference>
<dbReference type="InterPro" id="IPR004473">
    <property type="entry name" value="Restrct_endonuc_typeI_HsdR"/>
</dbReference>
<keyword evidence="5 10" id="KW-0680">Restriction system</keyword>
<name>C0QQY2_PERMH</name>
<dbReference type="GO" id="GO:0003677">
    <property type="term" value="F:DNA binding"/>
    <property type="evidence" value="ECO:0007669"/>
    <property type="project" value="UniProtKB-KW"/>
</dbReference>
<keyword evidence="9 10" id="KW-0238">DNA-binding</keyword>
<dbReference type="GO" id="GO:0009307">
    <property type="term" value="P:DNA restriction-modification system"/>
    <property type="evidence" value="ECO:0007669"/>
    <property type="project" value="UniProtKB-KW"/>
</dbReference>
<dbReference type="EC" id="3.1.21.3" evidence="10"/>
<dbReference type="PANTHER" id="PTHR30195">
    <property type="entry name" value="TYPE I SITE-SPECIFIC DEOXYRIBONUCLEASE PROTEIN SUBUNIT M AND R"/>
    <property type="match status" value="1"/>
</dbReference>
<feature type="coiled-coil region" evidence="11">
    <location>
        <begin position="737"/>
        <end position="764"/>
    </location>
</feature>
<evidence type="ECO:0000313" key="13">
    <source>
        <dbReference type="EMBL" id="ACO03954.1"/>
    </source>
</evidence>
<dbReference type="GO" id="GO:0005524">
    <property type="term" value="F:ATP binding"/>
    <property type="evidence" value="ECO:0007669"/>
    <property type="project" value="UniProtKB-KW"/>
</dbReference>
<dbReference type="Pfam" id="PF22679">
    <property type="entry name" value="T1R_D3-like"/>
    <property type="match status" value="1"/>
</dbReference>
<evidence type="ECO:0000259" key="12">
    <source>
        <dbReference type="PROSITE" id="PS51192"/>
    </source>
</evidence>
<dbReference type="RefSeq" id="WP_012676193.1">
    <property type="nucleotide sequence ID" value="NC_012440.1"/>
</dbReference>
<dbReference type="CDD" id="cd22332">
    <property type="entry name" value="HsdR_N"/>
    <property type="match status" value="1"/>
</dbReference>
<dbReference type="PROSITE" id="PS51192">
    <property type="entry name" value="HELICASE_ATP_BIND_1"/>
    <property type="match status" value="1"/>
</dbReference>
<dbReference type="InterPro" id="IPR055180">
    <property type="entry name" value="HsdR_RecA-like_helicase_dom_2"/>
</dbReference>
<dbReference type="GO" id="GO:0009035">
    <property type="term" value="F:type I site-specific deoxyribonuclease activity"/>
    <property type="evidence" value="ECO:0007669"/>
    <property type="project" value="UniProtKB-EC"/>
</dbReference>
<keyword evidence="3" id="KW-0540">Nuclease</keyword>
<dbReference type="OrthoDB" id="9758243at2"/>
<reference evidence="13 14" key="1">
    <citation type="journal article" date="2009" name="J. Bacteriol.">
        <title>Complete and draft genome sequences of six members of the Aquificales.</title>
        <authorList>
            <person name="Reysenbach A.L."/>
            <person name="Hamamura N."/>
            <person name="Podar M."/>
            <person name="Griffiths E."/>
            <person name="Ferreira S."/>
            <person name="Hochstein R."/>
            <person name="Heidelberg J."/>
            <person name="Johnson J."/>
            <person name="Mead D."/>
            <person name="Pohorille A."/>
            <person name="Sarmiento M."/>
            <person name="Schweighofer K."/>
            <person name="Seshadri R."/>
            <person name="Voytek M.A."/>
        </authorList>
    </citation>
    <scope>NUCLEOTIDE SEQUENCE [LARGE SCALE GENOMIC DNA]</scope>
    <source>
        <strain evidence="14">DSM 14350 / EX-H1</strain>
    </source>
</reference>
<dbReference type="InterPro" id="IPR027417">
    <property type="entry name" value="P-loop_NTPase"/>
</dbReference>
<evidence type="ECO:0000256" key="7">
    <source>
        <dbReference type="ARBA" id="ARBA00022801"/>
    </source>
</evidence>
<evidence type="ECO:0000256" key="6">
    <source>
        <dbReference type="ARBA" id="ARBA00022759"/>
    </source>
</evidence>
<dbReference type="SUPFAM" id="SSF52540">
    <property type="entry name" value="P-loop containing nucleoside triphosphate hydrolases"/>
    <property type="match status" value="1"/>
</dbReference>
<comment type="catalytic activity">
    <reaction evidence="1 10">
        <text>Endonucleolytic cleavage of DNA to give random double-stranded fragments with terminal 5'-phosphates, ATP is simultaneously hydrolyzed.</text>
        <dbReference type="EC" id="3.1.21.3"/>
    </reaction>
</comment>
<dbReference type="CDD" id="cd18030">
    <property type="entry name" value="DEXHc_RE_I_HsdR"/>
    <property type="match status" value="1"/>
</dbReference>
<gene>
    <name evidence="13" type="primary">hsdR</name>
    <name evidence="13" type="ordered locus">PERMA_1307</name>
</gene>
<proteinExistence type="inferred from homology"/>
<evidence type="ECO:0000256" key="8">
    <source>
        <dbReference type="ARBA" id="ARBA00022840"/>
    </source>
</evidence>
<keyword evidence="7 10" id="KW-0378">Hydrolase</keyword>
<organism evidence="13 14">
    <name type="scientific">Persephonella marina (strain DSM 14350 / EX-H1)</name>
    <dbReference type="NCBI Taxonomy" id="123214"/>
    <lineage>
        <taxon>Bacteria</taxon>
        <taxon>Pseudomonadati</taxon>
        <taxon>Aquificota</taxon>
        <taxon>Aquificia</taxon>
        <taxon>Aquificales</taxon>
        <taxon>Hydrogenothermaceae</taxon>
        <taxon>Persephonella</taxon>
    </lineage>
</organism>
<keyword evidence="4 10" id="KW-0547">Nucleotide-binding</keyword>
<dbReference type="PANTHER" id="PTHR30195:SF15">
    <property type="entry name" value="TYPE I RESTRICTION ENZYME HINDI ENDONUCLEASE SUBUNIT"/>
    <property type="match status" value="1"/>
</dbReference>
<feature type="domain" description="Helicase ATP-binding" evidence="12">
    <location>
        <begin position="283"/>
        <end position="458"/>
    </location>
</feature>
<evidence type="ECO:0000256" key="5">
    <source>
        <dbReference type="ARBA" id="ARBA00022747"/>
    </source>
</evidence>
<comment type="function">
    <text evidence="10">Subunit R is required for both nuclease and ATPase activities, but not for modification.</text>
</comment>
<evidence type="ECO:0000313" key="14">
    <source>
        <dbReference type="Proteomes" id="UP000001366"/>
    </source>
</evidence>
<dbReference type="STRING" id="123214.PERMA_1307"/>
<keyword evidence="6" id="KW-0255">Endonuclease</keyword>
<evidence type="ECO:0000256" key="3">
    <source>
        <dbReference type="ARBA" id="ARBA00022722"/>
    </source>
</evidence>
<dbReference type="Gene3D" id="3.90.1570.50">
    <property type="match status" value="1"/>
</dbReference>
<dbReference type="KEGG" id="pmx:PERMA_1307"/>
<accession>C0QQY2</accession>
<dbReference type="InterPro" id="IPR051268">
    <property type="entry name" value="Type-I_R_enzyme_R_subunit"/>
</dbReference>
<dbReference type="InterPro" id="IPR040980">
    <property type="entry name" value="SWI2_SNF2"/>
</dbReference>
<keyword evidence="8 10" id="KW-0067">ATP-binding</keyword>
<dbReference type="CDD" id="cd18800">
    <property type="entry name" value="SF2_C_EcoR124I-like"/>
    <property type="match status" value="1"/>
</dbReference>
<keyword evidence="14" id="KW-1185">Reference proteome</keyword>
<dbReference type="HOGENOM" id="CLU_005762_0_1_0"/>
<comment type="similarity">
    <text evidence="2 10">Belongs to the HsdR family.</text>
</comment>
<comment type="subunit">
    <text evidence="10">The type I restriction/modification system is composed of three polypeptides R, M and S.</text>
</comment>
<keyword evidence="11" id="KW-0175">Coiled coil</keyword>
<evidence type="ECO:0000256" key="2">
    <source>
        <dbReference type="ARBA" id="ARBA00008598"/>
    </source>
</evidence>
<evidence type="ECO:0000256" key="11">
    <source>
        <dbReference type="SAM" id="Coils"/>
    </source>
</evidence>
<dbReference type="InterPro" id="IPR007409">
    <property type="entry name" value="Restrct_endonuc_type1_HsdR_N"/>
</dbReference>
<dbReference type="Gene3D" id="3.40.50.300">
    <property type="entry name" value="P-loop containing nucleotide triphosphate hydrolases"/>
    <property type="match status" value="2"/>
</dbReference>
<dbReference type="NCBIfam" id="TIGR00348">
    <property type="entry name" value="hsdR"/>
    <property type="match status" value="1"/>
</dbReference>
<evidence type="ECO:0000256" key="1">
    <source>
        <dbReference type="ARBA" id="ARBA00000851"/>
    </source>
</evidence>
<dbReference type="PaxDb" id="123214-PERMA_1307"/>
<evidence type="ECO:0000256" key="10">
    <source>
        <dbReference type="RuleBase" id="RU364115"/>
    </source>
</evidence>
<dbReference type="AlphaFoldDB" id="C0QQY2"/>
<dbReference type="Pfam" id="PF18766">
    <property type="entry name" value="SWI2_SNF2"/>
    <property type="match status" value="1"/>
</dbReference>
<evidence type="ECO:0000256" key="4">
    <source>
        <dbReference type="ARBA" id="ARBA00022741"/>
    </source>
</evidence>
<dbReference type="EMBL" id="CP001230">
    <property type="protein sequence ID" value="ACO03954.1"/>
    <property type="molecule type" value="Genomic_DNA"/>
</dbReference>
<evidence type="ECO:0000256" key="9">
    <source>
        <dbReference type="ARBA" id="ARBA00023125"/>
    </source>
</evidence>
<dbReference type="InterPro" id="IPR014001">
    <property type="entry name" value="Helicase_ATP-bd"/>
</dbReference>
<protein>
    <recommendedName>
        <fullName evidence="10">Type I restriction enzyme endonuclease subunit</fullName>
        <shortName evidence="10">R protein</shortName>
        <ecNumber evidence="10">3.1.21.3</ecNumber>
    </recommendedName>
</protein>
<dbReference type="Pfam" id="PF04313">
    <property type="entry name" value="HSDR_N"/>
    <property type="match status" value="1"/>
</dbReference>
<dbReference type="SMART" id="SM00487">
    <property type="entry name" value="DEXDc"/>
    <property type="match status" value="1"/>
</dbReference>
<dbReference type="eggNOG" id="COG0610">
    <property type="taxonomic scope" value="Bacteria"/>
</dbReference>